<feature type="transmembrane region" description="Helical" evidence="7">
    <location>
        <begin position="369"/>
        <end position="388"/>
    </location>
</feature>
<feature type="transmembrane region" description="Helical" evidence="7">
    <location>
        <begin position="176"/>
        <end position="195"/>
    </location>
</feature>
<evidence type="ECO:0000313" key="9">
    <source>
        <dbReference type="EMBL" id="SFI39876.1"/>
    </source>
</evidence>
<accession>A0A1I3HVV0</accession>
<evidence type="ECO:0000256" key="4">
    <source>
        <dbReference type="ARBA" id="ARBA00022989"/>
    </source>
</evidence>
<evidence type="ECO:0000256" key="2">
    <source>
        <dbReference type="ARBA" id="ARBA00022448"/>
    </source>
</evidence>
<feature type="coiled-coil region" evidence="6">
    <location>
        <begin position="412"/>
        <end position="439"/>
    </location>
</feature>
<evidence type="ECO:0000256" key="6">
    <source>
        <dbReference type="SAM" id="Coils"/>
    </source>
</evidence>
<protein>
    <submittedName>
        <fullName evidence="9">Na+/melibiose symporter</fullName>
    </submittedName>
</protein>
<dbReference type="InterPro" id="IPR036259">
    <property type="entry name" value="MFS_trans_sf"/>
</dbReference>
<dbReference type="GO" id="GO:0022857">
    <property type="term" value="F:transmembrane transporter activity"/>
    <property type="evidence" value="ECO:0007669"/>
    <property type="project" value="InterPro"/>
</dbReference>
<feature type="transmembrane region" description="Helical" evidence="7">
    <location>
        <begin position="339"/>
        <end position="357"/>
    </location>
</feature>
<keyword evidence="2" id="KW-0813">Transport</keyword>
<dbReference type="SUPFAM" id="SSF103473">
    <property type="entry name" value="MFS general substrate transporter"/>
    <property type="match status" value="1"/>
</dbReference>
<reference evidence="9 10" key="1">
    <citation type="submission" date="2016-10" db="EMBL/GenBank/DDBJ databases">
        <authorList>
            <person name="de Groot N.N."/>
        </authorList>
    </citation>
    <scope>NUCLEOTIDE SEQUENCE [LARGE SCALE GENOMIC DNA]</scope>
    <source>
        <strain evidence="9 10">DSM 26000</strain>
    </source>
</reference>
<comment type="subcellular location">
    <subcellularLocation>
        <location evidence="1">Membrane</location>
        <topology evidence="1">Multi-pass membrane protein</topology>
    </subcellularLocation>
</comment>
<evidence type="ECO:0000313" key="10">
    <source>
        <dbReference type="Proteomes" id="UP000198931"/>
    </source>
</evidence>
<feature type="transmembrane region" description="Helical" evidence="7">
    <location>
        <begin position="276"/>
        <end position="297"/>
    </location>
</feature>
<dbReference type="EMBL" id="FOQT01000004">
    <property type="protein sequence ID" value="SFI39876.1"/>
    <property type="molecule type" value="Genomic_DNA"/>
</dbReference>
<feature type="transmembrane region" description="Helical" evidence="7">
    <location>
        <begin position="82"/>
        <end position="100"/>
    </location>
</feature>
<gene>
    <name evidence="9" type="ORF">SAMN05443292_2421</name>
</gene>
<feature type="transmembrane region" description="Helical" evidence="7">
    <location>
        <begin position="49"/>
        <end position="70"/>
    </location>
</feature>
<name>A0A1I3HVV0_9FLAO</name>
<keyword evidence="4 7" id="KW-1133">Transmembrane helix</keyword>
<keyword evidence="10" id="KW-1185">Reference proteome</keyword>
<feature type="transmembrane region" description="Helical" evidence="7">
    <location>
        <begin position="400"/>
        <end position="419"/>
    </location>
</feature>
<dbReference type="AlphaFoldDB" id="A0A1I3HVV0"/>
<keyword evidence="3 7" id="KW-0812">Transmembrane</keyword>
<sequence>MQIPALSQSKFLRYFNFIALYFVEGLPQGMLFIGIPAWLAIQGKSVSEIGGFAVACSLPWTFKFIVAPLMDRYTYLPMGRKRPWVLLSHIGLIAALIGIANVHDPLNNLKTLYVAAFILSSCGAIQDAAGDAMAVDVIPDDQQARANGYMQGSRMLGSSLALVLGTWFLNNYSFKAAMLSICVLVCVITLVPLLLREKEGEKILPFLPGKASPVSVQMQMSNWSMILKALFEVFRLKNSILVVILLFITQGAYDYFEHLLPIFTIKNTGFTNTDYSHIFATADIIGGIGGILLGGLLIEKFGKKRMINIYFFIIMGLAMILVLVQSVWTKTYFMDGFIITYRLFNAFAKIGVFAIAMQCCSRNVSASQFTLYMTFGATGSIAGSALLAPIKNNFNWDISFLFFVGFMTLAWLVLTLLNIDKQIEKINELEQKHTDSELLKAG</sequence>
<dbReference type="InterPro" id="IPR020846">
    <property type="entry name" value="MFS_dom"/>
</dbReference>
<evidence type="ECO:0000259" key="8">
    <source>
        <dbReference type="PROSITE" id="PS50850"/>
    </source>
</evidence>
<dbReference type="Proteomes" id="UP000198931">
    <property type="component" value="Unassembled WGS sequence"/>
</dbReference>
<keyword evidence="6" id="KW-0175">Coiled coil</keyword>
<dbReference type="STRING" id="1125876.SAMN05443292_2421"/>
<feature type="transmembrane region" description="Helical" evidence="7">
    <location>
        <begin position="238"/>
        <end position="256"/>
    </location>
</feature>
<evidence type="ECO:0000256" key="3">
    <source>
        <dbReference type="ARBA" id="ARBA00022692"/>
    </source>
</evidence>
<feature type="transmembrane region" description="Helical" evidence="7">
    <location>
        <begin position="309"/>
        <end position="327"/>
    </location>
</feature>
<dbReference type="PROSITE" id="PS50850">
    <property type="entry name" value="MFS"/>
    <property type="match status" value="1"/>
</dbReference>
<organism evidence="9 10">
    <name type="scientific">Halpernia frigidisoli</name>
    <dbReference type="NCBI Taxonomy" id="1125876"/>
    <lineage>
        <taxon>Bacteria</taxon>
        <taxon>Pseudomonadati</taxon>
        <taxon>Bacteroidota</taxon>
        <taxon>Flavobacteriia</taxon>
        <taxon>Flavobacteriales</taxon>
        <taxon>Weeksellaceae</taxon>
        <taxon>Chryseobacterium group</taxon>
        <taxon>Halpernia</taxon>
    </lineage>
</organism>
<dbReference type="InterPro" id="IPR011701">
    <property type="entry name" value="MFS"/>
</dbReference>
<dbReference type="PANTHER" id="PTHR12778">
    <property type="entry name" value="SOLUTE CARRIER FAMILY 33 ACETYL-COA TRANSPORTER -RELATED"/>
    <property type="match status" value="1"/>
</dbReference>
<keyword evidence="5 7" id="KW-0472">Membrane</keyword>
<dbReference type="Gene3D" id="1.20.1250.20">
    <property type="entry name" value="MFS general substrate transporter like domains"/>
    <property type="match status" value="1"/>
</dbReference>
<dbReference type="PANTHER" id="PTHR12778:SF10">
    <property type="entry name" value="MAJOR FACILITATOR SUPERFAMILY DOMAIN-CONTAINING PROTEIN 3"/>
    <property type="match status" value="1"/>
</dbReference>
<dbReference type="GO" id="GO:0016020">
    <property type="term" value="C:membrane"/>
    <property type="evidence" value="ECO:0007669"/>
    <property type="project" value="UniProtKB-SubCell"/>
</dbReference>
<evidence type="ECO:0000256" key="1">
    <source>
        <dbReference type="ARBA" id="ARBA00004141"/>
    </source>
</evidence>
<dbReference type="InterPro" id="IPR004752">
    <property type="entry name" value="AmpG_permease/AT-1"/>
</dbReference>
<proteinExistence type="predicted"/>
<dbReference type="RefSeq" id="WP_221404935.1">
    <property type="nucleotide sequence ID" value="NZ_FOQT01000004.1"/>
</dbReference>
<feature type="transmembrane region" description="Helical" evidence="7">
    <location>
        <begin position="12"/>
        <end position="37"/>
    </location>
</feature>
<feature type="domain" description="Major facilitator superfamily (MFS) profile" evidence="8">
    <location>
        <begin position="240"/>
        <end position="442"/>
    </location>
</feature>
<evidence type="ECO:0000256" key="7">
    <source>
        <dbReference type="SAM" id="Phobius"/>
    </source>
</evidence>
<evidence type="ECO:0000256" key="5">
    <source>
        <dbReference type="ARBA" id="ARBA00023136"/>
    </source>
</evidence>
<dbReference type="Pfam" id="PF07690">
    <property type="entry name" value="MFS_1"/>
    <property type="match status" value="1"/>
</dbReference>